<keyword evidence="9" id="KW-0472">Membrane</keyword>
<keyword evidence="12" id="KW-1185">Reference proteome</keyword>
<comment type="catalytic activity">
    <reaction evidence="7">
        <text>a 1,2-diacyl-sn-glycero-3-phosphocholine + H2O = phosphocholine + a 1,2-diacyl-sn-glycerol + H(+)</text>
        <dbReference type="Rhea" id="RHEA:10604"/>
        <dbReference type="ChEBI" id="CHEBI:15377"/>
        <dbReference type="ChEBI" id="CHEBI:15378"/>
        <dbReference type="ChEBI" id="CHEBI:17815"/>
        <dbReference type="ChEBI" id="CHEBI:57643"/>
        <dbReference type="ChEBI" id="CHEBI:295975"/>
        <dbReference type="EC" id="3.1.4.3"/>
    </reaction>
    <physiologicalReaction direction="left-to-right" evidence="7">
        <dbReference type="Rhea" id="RHEA:10605"/>
    </physiologicalReaction>
</comment>
<dbReference type="KEGG" id="huw:FPZ11_13565"/>
<evidence type="ECO:0000256" key="6">
    <source>
        <dbReference type="ARBA" id="ARBA00023026"/>
    </source>
</evidence>
<dbReference type="GO" id="GO:0034480">
    <property type="term" value="F:phosphatidylcholine phospholipase C activity"/>
    <property type="evidence" value="ECO:0007669"/>
    <property type="project" value="UniProtKB-EC"/>
</dbReference>
<feature type="compositionally biased region" description="Low complexity" evidence="8">
    <location>
        <begin position="567"/>
        <end position="579"/>
    </location>
</feature>
<dbReference type="InterPro" id="IPR006311">
    <property type="entry name" value="TAT_signal"/>
</dbReference>
<keyword evidence="9" id="KW-0812">Transmembrane</keyword>
<dbReference type="Gene3D" id="3.40.720.10">
    <property type="entry name" value="Alkaline Phosphatase, subunit A"/>
    <property type="match status" value="2"/>
</dbReference>
<keyword evidence="9" id="KW-1133">Transmembrane helix</keyword>
<protein>
    <recommendedName>
        <fullName evidence="3">phospholipase C</fullName>
        <ecNumber evidence="3">3.1.4.3</ecNumber>
    </recommendedName>
</protein>
<feature type="signal peptide" evidence="10">
    <location>
        <begin position="1"/>
        <end position="32"/>
    </location>
</feature>
<evidence type="ECO:0000313" key="11">
    <source>
        <dbReference type="EMBL" id="QDZ15647.1"/>
    </source>
</evidence>
<evidence type="ECO:0000256" key="8">
    <source>
        <dbReference type="SAM" id="MobiDB-lite"/>
    </source>
</evidence>
<keyword evidence="6" id="KW-0843">Virulence</keyword>
<dbReference type="Pfam" id="PF04185">
    <property type="entry name" value="Phosphoesterase"/>
    <property type="match status" value="1"/>
</dbReference>
<feature type="region of interest" description="Disordered" evidence="8">
    <location>
        <begin position="536"/>
        <end position="579"/>
    </location>
</feature>
<evidence type="ECO:0000256" key="9">
    <source>
        <dbReference type="SAM" id="Phobius"/>
    </source>
</evidence>
<dbReference type="EMBL" id="CP042305">
    <property type="protein sequence ID" value="QDZ15647.1"/>
    <property type="molecule type" value="Genomic_DNA"/>
</dbReference>
<dbReference type="InterPro" id="IPR007312">
    <property type="entry name" value="Phosphoesterase"/>
</dbReference>
<dbReference type="PANTHER" id="PTHR31956">
    <property type="entry name" value="NON-SPECIFIC PHOSPHOLIPASE C4-RELATED"/>
    <property type="match status" value="1"/>
</dbReference>
<dbReference type="AlphaFoldDB" id="A0A5B8M4Y1"/>
<evidence type="ECO:0000256" key="10">
    <source>
        <dbReference type="SAM" id="SignalP"/>
    </source>
</evidence>
<dbReference type="EC" id="3.1.4.3" evidence="3"/>
<evidence type="ECO:0000256" key="1">
    <source>
        <dbReference type="ARBA" id="ARBA00004191"/>
    </source>
</evidence>
<dbReference type="Proteomes" id="UP000320216">
    <property type="component" value="Chromosome"/>
</dbReference>
<dbReference type="CDD" id="cd16013">
    <property type="entry name" value="AcpA"/>
    <property type="match status" value="1"/>
</dbReference>
<dbReference type="PANTHER" id="PTHR31956:SF1">
    <property type="entry name" value="NON-SPECIFIC PHOSPHOLIPASE C1"/>
    <property type="match status" value="1"/>
</dbReference>
<sequence length="620" mass="64400">MSNAAWRRSVGGAAATLLAGAALCGMSAPAFAAADGASDTTTPIKHVVVIFDENISFDHYFGTYPKAANTDGTTFTGAADTPSANTLVSAGLLAANPNQYTPKRLSQAEAVTCDQNHAYPAEQRAEDDGKMDLFVQNTSSDTCTGEYGSPGLAMDYYDGNTVTALWNYAQNYAMSDNNWDSIFGQSTPGAIDLVSGQTHGAVATDPTTGDVLPTSSVIQSPNADGVGSLISDPDPAYDDCSNNDHTSTSAVAHMQGKNIGDLLNAKNVTWGWFQGGFAPSTKWDGKDGDYARCDSTTANTVGTASKDYSPHHNPFSYYKSTSNPHHLAPTSEAMIGHTDRANHNYDLTDFASALKHDNLPAVSFLKAPEAQDAHAGYSDPLDEQKFLVEQINAIQESSSWSSTAIVVTYDDSDGWYDHVAPTIVNGSNDSKNDSSICTAKASSIAGGYQDRCGPSQRLPLLVISPFSKQNAIDHAAIEQTSVLRFIEDNWSTGRIGDDSFDERAGDLTGMFDFAHPQQRAVLLAADGSVSAVVPMSISASGHGDGNSPGDGTDPGGGSTTGGGHGGSSPSTGGSSATGSSVSALAATGLSIGSLVVLAALLVGGGLVLRARKRKKDGSEA</sequence>
<evidence type="ECO:0000256" key="4">
    <source>
        <dbReference type="ARBA" id="ARBA00022512"/>
    </source>
</evidence>
<keyword evidence="10" id="KW-0732">Signal</keyword>
<dbReference type="OrthoDB" id="4181857at2"/>
<keyword evidence="5" id="KW-0378">Hydrolase</keyword>
<evidence type="ECO:0000256" key="7">
    <source>
        <dbReference type="ARBA" id="ARBA00048421"/>
    </source>
</evidence>
<comment type="similarity">
    <text evidence="2">Belongs to the bacterial phospholipase C family.</text>
</comment>
<evidence type="ECO:0000256" key="5">
    <source>
        <dbReference type="ARBA" id="ARBA00022801"/>
    </source>
</evidence>
<feature type="transmembrane region" description="Helical" evidence="9">
    <location>
        <begin position="584"/>
        <end position="608"/>
    </location>
</feature>
<organism evidence="11 12">
    <name type="scientific">Humibacter ginsenosidimutans</name>
    <dbReference type="NCBI Taxonomy" id="2599293"/>
    <lineage>
        <taxon>Bacteria</taxon>
        <taxon>Bacillati</taxon>
        <taxon>Actinomycetota</taxon>
        <taxon>Actinomycetes</taxon>
        <taxon>Micrococcales</taxon>
        <taxon>Microbacteriaceae</taxon>
        <taxon>Humibacter</taxon>
    </lineage>
</organism>
<feature type="chain" id="PRO_5023089933" description="phospholipase C" evidence="10">
    <location>
        <begin position="33"/>
        <end position="620"/>
    </location>
</feature>
<reference evidence="11 12" key="1">
    <citation type="submission" date="2019-07" db="EMBL/GenBank/DDBJ databases">
        <title>Full genome sequence of Humibacter sp. WJ7-1.</title>
        <authorList>
            <person name="Im W.-T."/>
        </authorList>
    </citation>
    <scope>NUCLEOTIDE SEQUENCE [LARGE SCALE GENOMIC DNA]</scope>
    <source>
        <strain evidence="11 12">WJ7-1</strain>
    </source>
</reference>
<dbReference type="InterPro" id="IPR017850">
    <property type="entry name" value="Alkaline_phosphatase_core_sf"/>
</dbReference>
<keyword evidence="4" id="KW-0134">Cell wall</keyword>
<feature type="compositionally biased region" description="Gly residues" evidence="8">
    <location>
        <begin position="542"/>
        <end position="566"/>
    </location>
</feature>
<name>A0A5B8M4Y1_9MICO</name>
<keyword evidence="4" id="KW-0964">Secreted</keyword>
<accession>A0A5B8M4Y1</accession>
<evidence type="ECO:0000256" key="2">
    <source>
        <dbReference type="ARBA" id="ARBA00009717"/>
    </source>
</evidence>
<evidence type="ECO:0000313" key="12">
    <source>
        <dbReference type="Proteomes" id="UP000320216"/>
    </source>
</evidence>
<dbReference type="RefSeq" id="WP_146321681.1">
    <property type="nucleotide sequence ID" value="NZ_CP042305.1"/>
</dbReference>
<comment type="subcellular location">
    <subcellularLocation>
        <location evidence="1">Secreted</location>
        <location evidence="1">Cell wall</location>
    </subcellularLocation>
</comment>
<dbReference type="PROSITE" id="PS51318">
    <property type="entry name" value="TAT"/>
    <property type="match status" value="1"/>
</dbReference>
<gene>
    <name evidence="11" type="ORF">FPZ11_13565</name>
</gene>
<proteinExistence type="inferred from homology"/>
<evidence type="ECO:0000256" key="3">
    <source>
        <dbReference type="ARBA" id="ARBA00012018"/>
    </source>
</evidence>